<keyword evidence="9" id="KW-1185">Reference proteome</keyword>
<evidence type="ECO:0000256" key="1">
    <source>
        <dbReference type="ARBA" id="ARBA00008894"/>
    </source>
</evidence>
<dbReference type="STRING" id="429701.A0A2G9HBH8"/>
<sequence>MADLAVDFLLENLQRLQICRPHLICEAENHLQMLESNLRLFKAFLKDAIKRGLTENVSVRDHTRQINDVVYKAEDIIDALVSQAAESKLKNYFLRAFQTQAEKLLGGIAKDVESIELKVRYIFSDETWIEELASVHINDDELEEVRSSFTDTLIADELLSKV</sequence>
<evidence type="ECO:0000256" key="4">
    <source>
        <dbReference type="ARBA" id="ARBA00022741"/>
    </source>
</evidence>
<evidence type="ECO:0000256" key="6">
    <source>
        <dbReference type="ARBA" id="ARBA00022840"/>
    </source>
</evidence>
<proteinExistence type="inferred from homology"/>
<evidence type="ECO:0000256" key="2">
    <source>
        <dbReference type="ARBA" id="ARBA00022614"/>
    </source>
</evidence>
<gene>
    <name evidence="8" type="ORF">CDL12_12485</name>
</gene>
<evidence type="ECO:0000259" key="7">
    <source>
        <dbReference type="Pfam" id="PF18052"/>
    </source>
</evidence>
<accession>A0A2G9HBH8</accession>
<dbReference type="GO" id="GO:0005524">
    <property type="term" value="F:ATP binding"/>
    <property type="evidence" value="ECO:0007669"/>
    <property type="project" value="UniProtKB-KW"/>
</dbReference>
<keyword evidence="3" id="KW-0677">Repeat</keyword>
<name>A0A2G9HBH8_9LAMI</name>
<dbReference type="Gene3D" id="1.20.5.4130">
    <property type="match status" value="1"/>
</dbReference>
<reference evidence="9" key="1">
    <citation type="journal article" date="2018" name="Gigascience">
        <title>Genome assembly of the Pink Ipe (Handroanthus impetiginosus, Bignoniaceae), a highly valued, ecologically keystone Neotropical timber forest tree.</title>
        <authorList>
            <person name="Silva-Junior O.B."/>
            <person name="Grattapaglia D."/>
            <person name="Novaes E."/>
            <person name="Collevatti R.G."/>
        </authorList>
    </citation>
    <scope>NUCLEOTIDE SEQUENCE [LARGE SCALE GENOMIC DNA]</scope>
    <source>
        <strain evidence="9">cv. UFG-1</strain>
    </source>
</reference>
<comment type="similarity">
    <text evidence="1">Belongs to the disease resistance NB-LRR family.</text>
</comment>
<keyword evidence="6" id="KW-0067">ATP-binding</keyword>
<dbReference type="CDD" id="cd14798">
    <property type="entry name" value="RX-CC_like"/>
    <property type="match status" value="1"/>
</dbReference>
<keyword evidence="4" id="KW-0547">Nucleotide-binding</keyword>
<dbReference type="Proteomes" id="UP000231279">
    <property type="component" value="Unassembled WGS sequence"/>
</dbReference>
<comment type="caution">
    <text evidence="8">The sequence shown here is derived from an EMBL/GenBank/DDBJ whole genome shotgun (WGS) entry which is preliminary data.</text>
</comment>
<dbReference type="InterPro" id="IPR038005">
    <property type="entry name" value="RX-like_CC"/>
</dbReference>
<evidence type="ECO:0000256" key="3">
    <source>
        <dbReference type="ARBA" id="ARBA00022737"/>
    </source>
</evidence>
<feature type="domain" description="Disease resistance N-terminal" evidence="7">
    <location>
        <begin position="5"/>
        <end position="90"/>
    </location>
</feature>
<keyword evidence="2" id="KW-0433">Leucine-rich repeat</keyword>
<organism evidence="8 9">
    <name type="scientific">Handroanthus impetiginosus</name>
    <dbReference type="NCBI Taxonomy" id="429701"/>
    <lineage>
        <taxon>Eukaryota</taxon>
        <taxon>Viridiplantae</taxon>
        <taxon>Streptophyta</taxon>
        <taxon>Embryophyta</taxon>
        <taxon>Tracheophyta</taxon>
        <taxon>Spermatophyta</taxon>
        <taxon>Magnoliopsida</taxon>
        <taxon>eudicotyledons</taxon>
        <taxon>Gunneridae</taxon>
        <taxon>Pentapetalae</taxon>
        <taxon>asterids</taxon>
        <taxon>lamiids</taxon>
        <taxon>Lamiales</taxon>
        <taxon>Bignoniaceae</taxon>
        <taxon>Crescentiina</taxon>
        <taxon>Tabebuia alliance</taxon>
        <taxon>Handroanthus</taxon>
    </lineage>
</organism>
<keyword evidence="5" id="KW-0611">Plant defense</keyword>
<dbReference type="GO" id="GO:0006952">
    <property type="term" value="P:defense response"/>
    <property type="evidence" value="ECO:0007669"/>
    <property type="project" value="UniProtKB-KW"/>
</dbReference>
<evidence type="ECO:0000313" key="8">
    <source>
        <dbReference type="EMBL" id="PIN14882.1"/>
    </source>
</evidence>
<evidence type="ECO:0000313" key="9">
    <source>
        <dbReference type="Proteomes" id="UP000231279"/>
    </source>
</evidence>
<dbReference type="InterPro" id="IPR041118">
    <property type="entry name" value="Rx_N"/>
</dbReference>
<evidence type="ECO:0000256" key="5">
    <source>
        <dbReference type="ARBA" id="ARBA00022821"/>
    </source>
</evidence>
<protein>
    <recommendedName>
        <fullName evidence="7">Disease resistance N-terminal domain-containing protein</fullName>
    </recommendedName>
</protein>
<dbReference type="AlphaFoldDB" id="A0A2G9HBH8"/>
<dbReference type="Pfam" id="PF18052">
    <property type="entry name" value="Rx_N"/>
    <property type="match status" value="1"/>
</dbReference>
<dbReference type="EMBL" id="NKXS01002191">
    <property type="protein sequence ID" value="PIN14882.1"/>
    <property type="molecule type" value="Genomic_DNA"/>
</dbReference>